<reference evidence="8 9" key="1">
    <citation type="submission" date="2013-03" db="EMBL/GenBank/DDBJ databases">
        <title>The Genome Sequence of Cladophialophora psammophila CBS 110553.</title>
        <authorList>
            <consortium name="The Broad Institute Genomics Platform"/>
            <person name="Cuomo C."/>
            <person name="de Hoog S."/>
            <person name="Gorbushina A."/>
            <person name="Walker B."/>
            <person name="Young S.K."/>
            <person name="Zeng Q."/>
            <person name="Gargeya S."/>
            <person name="Fitzgerald M."/>
            <person name="Haas B."/>
            <person name="Abouelleil A."/>
            <person name="Allen A.W."/>
            <person name="Alvarado L."/>
            <person name="Arachchi H.M."/>
            <person name="Berlin A.M."/>
            <person name="Chapman S.B."/>
            <person name="Gainer-Dewar J."/>
            <person name="Goldberg J."/>
            <person name="Griggs A."/>
            <person name="Gujja S."/>
            <person name="Hansen M."/>
            <person name="Howarth C."/>
            <person name="Imamovic A."/>
            <person name="Ireland A."/>
            <person name="Larimer J."/>
            <person name="McCowan C."/>
            <person name="Murphy C."/>
            <person name="Pearson M."/>
            <person name="Poon T.W."/>
            <person name="Priest M."/>
            <person name="Roberts A."/>
            <person name="Saif S."/>
            <person name="Shea T."/>
            <person name="Sisk P."/>
            <person name="Sykes S."/>
            <person name="Wortman J."/>
            <person name="Nusbaum C."/>
            <person name="Birren B."/>
        </authorList>
    </citation>
    <scope>NUCLEOTIDE SEQUENCE [LARGE SCALE GENOMIC DNA]</scope>
    <source>
        <strain evidence="8 9">CBS 110553</strain>
    </source>
</reference>
<feature type="transmembrane region" description="Helical" evidence="6">
    <location>
        <begin position="133"/>
        <end position="152"/>
    </location>
</feature>
<evidence type="ECO:0000256" key="1">
    <source>
        <dbReference type="ARBA" id="ARBA00004141"/>
    </source>
</evidence>
<dbReference type="AlphaFoldDB" id="W9VVJ3"/>
<feature type="transmembrane region" description="Helical" evidence="6">
    <location>
        <begin position="43"/>
        <end position="64"/>
    </location>
</feature>
<feature type="transmembrane region" description="Helical" evidence="6">
    <location>
        <begin position="335"/>
        <end position="354"/>
    </location>
</feature>
<feature type="transmembrane region" description="Helical" evidence="6">
    <location>
        <begin position="445"/>
        <end position="465"/>
    </location>
</feature>
<keyword evidence="5 6" id="KW-0472">Membrane</keyword>
<dbReference type="PANTHER" id="PTHR23506:SF23">
    <property type="entry name" value="GH10249P"/>
    <property type="match status" value="1"/>
</dbReference>
<feature type="transmembrane region" description="Helical" evidence="6">
    <location>
        <begin position="273"/>
        <end position="296"/>
    </location>
</feature>
<feature type="transmembrane region" description="Helical" evidence="6">
    <location>
        <begin position="302"/>
        <end position="323"/>
    </location>
</feature>
<dbReference type="STRING" id="1182543.W9VVJ3"/>
<accession>W9VVJ3</accession>
<comment type="subcellular location">
    <subcellularLocation>
        <location evidence="1">Membrane</location>
        <topology evidence="1">Multi-pass membrane protein</topology>
    </subcellularLocation>
</comment>
<dbReference type="EMBL" id="AMGX01000036">
    <property type="protein sequence ID" value="EXJ56226.1"/>
    <property type="molecule type" value="Genomic_DNA"/>
</dbReference>
<evidence type="ECO:0000256" key="5">
    <source>
        <dbReference type="ARBA" id="ARBA00023136"/>
    </source>
</evidence>
<keyword evidence="3 6" id="KW-0812">Transmembrane</keyword>
<dbReference type="InterPro" id="IPR036259">
    <property type="entry name" value="MFS_trans_sf"/>
</dbReference>
<protein>
    <recommendedName>
        <fullName evidence="7">Major facilitator superfamily (MFS) profile domain-containing protein</fullName>
    </recommendedName>
</protein>
<dbReference type="OrthoDB" id="5086884at2759"/>
<feature type="transmembrane region" description="Helical" evidence="6">
    <location>
        <begin position="164"/>
        <end position="182"/>
    </location>
</feature>
<dbReference type="HOGENOM" id="CLU_001265_51_3_1"/>
<feature type="domain" description="Major facilitator superfamily (MFS) profile" evidence="7">
    <location>
        <begin position="3"/>
        <end position="468"/>
    </location>
</feature>
<evidence type="ECO:0000313" key="8">
    <source>
        <dbReference type="EMBL" id="EXJ56226.1"/>
    </source>
</evidence>
<dbReference type="Proteomes" id="UP000019471">
    <property type="component" value="Unassembled WGS sequence"/>
</dbReference>
<dbReference type="PANTHER" id="PTHR23506">
    <property type="entry name" value="GH10249P"/>
    <property type="match status" value="1"/>
</dbReference>
<sequence>MFIIAGCTLAIFTDSFLYGIVVPVFPFILVERAGIAPSNVGPWTSALLACYAGTSLIVCPIAGYMTDYFSLRRTTFVIGLAAQASATVLLCTGSSIAILTLGRILQGASSAITWTAGLTLASDTVGKDEIGRTMGFCSLGMSLAMFVSPLVGGVLFEHSGYNSVFGPAFVLLSVDIIWRLTIIEGDVTTQRTSSRGQGYWTFAYGDHGTPSIIPSPLWQEVPGLELLSPRNQEFGLENPFQSENITLVTQQLSHTGQRIRPWIIILRDIRLQVALWASLVQVTLTTSLDAVLPLFVHRVFSWGPQGAGLIFIPVVAPSLLAVCIGKLTDKFGPKWLVSVGFLAAVPAYILLRLVKDDNVGQAILLCFLLSLLSTAMTFVCGPLMAEITLAVEARERSHPGISGPRGAIARAHAFYFVFVSGGLLVGPLWAGMVEKVAGWETMTCTFGLFSGLMVIPTSLFTGGVIKLRGFTS</sequence>
<evidence type="ECO:0000256" key="3">
    <source>
        <dbReference type="ARBA" id="ARBA00022692"/>
    </source>
</evidence>
<evidence type="ECO:0000256" key="6">
    <source>
        <dbReference type="SAM" id="Phobius"/>
    </source>
</evidence>
<dbReference type="GeneID" id="19197368"/>
<evidence type="ECO:0000256" key="4">
    <source>
        <dbReference type="ARBA" id="ARBA00022989"/>
    </source>
</evidence>
<comment type="caution">
    <text evidence="8">The sequence shown here is derived from an EMBL/GenBank/DDBJ whole genome shotgun (WGS) entry which is preliminary data.</text>
</comment>
<dbReference type="PROSITE" id="PS50850">
    <property type="entry name" value="MFS"/>
    <property type="match status" value="1"/>
</dbReference>
<keyword evidence="2" id="KW-0813">Transport</keyword>
<evidence type="ECO:0000256" key="2">
    <source>
        <dbReference type="ARBA" id="ARBA00022448"/>
    </source>
</evidence>
<dbReference type="Gene3D" id="1.20.1250.20">
    <property type="entry name" value="MFS general substrate transporter like domains"/>
    <property type="match status" value="1"/>
</dbReference>
<proteinExistence type="predicted"/>
<feature type="transmembrane region" description="Helical" evidence="6">
    <location>
        <begin position="104"/>
        <end position="121"/>
    </location>
</feature>
<dbReference type="InterPro" id="IPR020846">
    <property type="entry name" value="MFS_dom"/>
</dbReference>
<dbReference type="GO" id="GO:0016020">
    <property type="term" value="C:membrane"/>
    <property type="evidence" value="ECO:0007669"/>
    <property type="project" value="UniProtKB-SubCell"/>
</dbReference>
<dbReference type="Pfam" id="PF07690">
    <property type="entry name" value="MFS_1"/>
    <property type="match status" value="1"/>
</dbReference>
<dbReference type="RefSeq" id="XP_007751441.1">
    <property type="nucleotide sequence ID" value="XM_007753251.1"/>
</dbReference>
<feature type="transmembrane region" description="Helical" evidence="6">
    <location>
        <begin position="412"/>
        <end position="433"/>
    </location>
</feature>
<evidence type="ECO:0000259" key="7">
    <source>
        <dbReference type="PROSITE" id="PS50850"/>
    </source>
</evidence>
<keyword evidence="9" id="KW-1185">Reference proteome</keyword>
<dbReference type="GO" id="GO:0022857">
    <property type="term" value="F:transmembrane transporter activity"/>
    <property type="evidence" value="ECO:0007669"/>
    <property type="project" value="InterPro"/>
</dbReference>
<dbReference type="SUPFAM" id="SSF103473">
    <property type="entry name" value="MFS general substrate transporter"/>
    <property type="match status" value="1"/>
</dbReference>
<evidence type="ECO:0000313" key="9">
    <source>
        <dbReference type="Proteomes" id="UP000019471"/>
    </source>
</evidence>
<feature type="transmembrane region" description="Helical" evidence="6">
    <location>
        <begin position="360"/>
        <end position="391"/>
    </location>
</feature>
<dbReference type="eggNOG" id="KOG3764">
    <property type="taxonomic scope" value="Eukaryota"/>
</dbReference>
<dbReference type="InterPro" id="IPR050930">
    <property type="entry name" value="MFS_Vesicular_Transporter"/>
</dbReference>
<feature type="transmembrane region" description="Helical" evidence="6">
    <location>
        <begin position="76"/>
        <end position="98"/>
    </location>
</feature>
<keyword evidence="4 6" id="KW-1133">Transmembrane helix</keyword>
<organism evidence="8 9">
    <name type="scientific">Cladophialophora psammophila CBS 110553</name>
    <dbReference type="NCBI Taxonomy" id="1182543"/>
    <lineage>
        <taxon>Eukaryota</taxon>
        <taxon>Fungi</taxon>
        <taxon>Dikarya</taxon>
        <taxon>Ascomycota</taxon>
        <taxon>Pezizomycotina</taxon>
        <taxon>Eurotiomycetes</taxon>
        <taxon>Chaetothyriomycetidae</taxon>
        <taxon>Chaetothyriales</taxon>
        <taxon>Herpotrichiellaceae</taxon>
        <taxon>Cladophialophora</taxon>
    </lineage>
</organism>
<name>W9VVJ3_9EURO</name>
<gene>
    <name evidence="8" type="ORF">A1O5_12682</name>
</gene>
<dbReference type="CDD" id="cd17325">
    <property type="entry name" value="MFS_MdtG_SLC18_like"/>
    <property type="match status" value="1"/>
</dbReference>
<dbReference type="InterPro" id="IPR011701">
    <property type="entry name" value="MFS"/>
</dbReference>